<gene>
    <name evidence="1" type="ORF">DJFAAGMI_01857</name>
</gene>
<dbReference type="RefSeq" id="WP_211456919.1">
    <property type="nucleotide sequence ID" value="NZ_JAANES010000002.1"/>
</dbReference>
<name>A0ABS5LRI7_9BURK</name>
<keyword evidence="2" id="KW-1185">Reference proteome</keyword>
<dbReference type="Proteomes" id="UP001647436">
    <property type="component" value="Unassembled WGS sequence"/>
</dbReference>
<evidence type="ECO:0000313" key="1">
    <source>
        <dbReference type="EMBL" id="MBS3019118.1"/>
    </source>
</evidence>
<accession>A0ABS5LRI7</accession>
<reference evidence="1 2" key="1">
    <citation type="submission" date="2020-03" db="EMBL/GenBank/DDBJ databases">
        <title>The role of nitrogen metabolism on polyethylene biodegradation.</title>
        <authorList>
            <person name="Peixoto J."/>
            <person name="Vizzotto C.S."/>
            <person name="Ramos A."/>
            <person name="Alves G."/>
            <person name="Steindorff A."/>
            <person name="Kruger R."/>
        </authorList>
    </citation>
    <scope>NUCLEOTIDE SEQUENCE [LARGE SCALE GENOMIC DNA]</scope>
    <source>
        <strain evidence="1 2">PE63</strain>
    </source>
</reference>
<protein>
    <submittedName>
        <fullName evidence="1">Uncharacterized protein</fullName>
    </submittedName>
</protein>
<evidence type="ECO:0000313" key="2">
    <source>
        <dbReference type="Proteomes" id="UP001647436"/>
    </source>
</evidence>
<dbReference type="EMBL" id="JAANES010000002">
    <property type="protein sequence ID" value="MBS3019118.1"/>
    <property type="molecule type" value="Genomic_DNA"/>
</dbReference>
<proteinExistence type="predicted"/>
<comment type="caution">
    <text evidence="1">The sequence shown here is derived from an EMBL/GenBank/DDBJ whole genome shotgun (WGS) entry which is preliminary data.</text>
</comment>
<sequence>MDDNKYSLHTLEHVPADTPAADWMGAADGEAPAYNRQTHGCFWREGAWELVEAKPYLPPAPDTCTRRQGLLALLSLGIKRAAIEALIDGVADEDQREAALIEYEAATWERTNPFLQEIWRQLGRPTEALDDLFRLAITL</sequence>
<organism evidence="1 2">
    <name type="scientific">Comamonas brasiliensis</name>
    <dbReference type="NCBI Taxonomy" id="1812482"/>
    <lineage>
        <taxon>Bacteria</taxon>
        <taxon>Pseudomonadati</taxon>
        <taxon>Pseudomonadota</taxon>
        <taxon>Betaproteobacteria</taxon>
        <taxon>Burkholderiales</taxon>
        <taxon>Comamonadaceae</taxon>
        <taxon>Comamonas</taxon>
    </lineage>
</organism>